<dbReference type="Proteomes" id="UP000003302">
    <property type="component" value="Unassembled WGS sequence"/>
</dbReference>
<name>A0A6N3QJM9_SHIFL</name>
<protein>
    <submittedName>
        <fullName evidence="1">Putative lipoprotein</fullName>
    </submittedName>
</protein>
<evidence type="ECO:0000313" key="2">
    <source>
        <dbReference type="Proteomes" id="UP000003302"/>
    </source>
</evidence>
<sequence>MMKYCPGYDFRLIQVLILCQSAWLLAWLISCCQAFNNRLQVIARFTNHGSLAAANRGVAEYELSE</sequence>
<organism evidence="1 2">
    <name type="scientific">Shigella flexneri CDC 796-83</name>
    <dbReference type="NCBI Taxonomy" id="945360"/>
    <lineage>
        <taxon>Bacteria</taxon>
        <taxon>Pseudomonadati</taxon>
        <taxon>Pseudomonadota</taxon>
        <taxon>Gammaproteobacteria</taxon>
        <taxon>Enterobacterales</taxon>
        <taxon>Enterobacteriaceae</taxon>
        <taxon>Shigella</taxon>
    </lineage>
</organism>
<dbReference type="AlphaFoldDB" id="A0A6N3QJM9"/>
<dbReference type="PROSITE" id="PS51257">
    <property type="entry name" value="PROKAR_LIPOPROTEIN"/>
    <property type="match status" value="1"/>
</dbReference>
<evidence type="ECO:0000313" key="1">
    <source>
        <dbReference type="EMBL" id="EFW59679.1"/>
    </source>
</evidence>
<accession>A0A6N3QJM9</accession>
<dbReference type="EMBL" id="AERO01000115">
    <property type="protein sequence ID" value="EFW59679.1"/>
    <property type="molecule type" value="Genomic_DNA"/>
</dbReference>
<proteinExistence type="predicted"/>
<gene>
    <name evidence="1" type="ORF">SGF_02924</name>
</gene>
<reference evidence="1 2" key="1">
    <citation type="submission" date="2011-01" db="EMBL/GenBank/DDBJ databases">
        <title>Shigella flexneri CDC 796-83 whole genome shotgun sequencing project.</title>
        <authorList>
            <person name="Mane S.P."/>
            <person name="Sobral B.W."/>
            <person name="Cebula T."/>
            <person name="Chertkov O."/>
            <person name="Munk A.C."/>
            <person name="Tapia R."/>
            <person name="Green L."/>
            <person name="Rogers Y."/>
            <person name="Detter J.C."/>
            <person name="Bruce D."/>
            <person name="Brettin T.S."/>
        </authorList>
    </citation>
    <scope>NUCLEOTIDE SEQUENCE [LARGE SCALE GENOMIC DNA]</scope>
    <source>
        <strain evidence="1 2">CDC 796-83</strain>
    </source>
</reference>
<keyword evidence="1" id="KW-0449">Lipoprotein</keyword>
<comment type="caution">
    <text evidence="1">The sequence shown here is derived from an EMBL/GenBank/DDBJ whole genome shotgun (WGS) entry which is preliminary data.</text>
</comment>